<dbReference type="GO" id="GO:0016491">
    <property type="term" value="F:oxidoreductase activity"/>
    <property type="evidence" value="ECO:0007669"/>
    <property type="project" value="UniProtKB-KW"/>
</dbReference>
<feature type="compositionally biased region" description="Polar residues" evidence="4">
    <location>
        <begin position="707"/>
        <end position="739"/>
    </location>
</feature>
<evidence type="ECO:0000256" key="2">
    <source>
        <dbReference type="ARBA" id="ARBA00023002"/>
    </source>
</evidence>
<feature type="compositionally biased region" description="Low complexity" evidence="4">
    <location>
        <begin position="875"/>
        <end position="884"/>
    </location>
</feature>
<feature type="compositionally biased region" description="Polar residues" evidence="4">
    <location>
        <begin position="689"/>
        <end position="698"/>
    </location>
</feature>
<name>G0SHZ2_CHATD</name>
<dbReference type="RefSeq" id="XP_006697644.1">
    <property type="nucleotide sequence ID" value="XM_006697581.1"/>
</dbReference>
<dbReference type="Pfam" id="PF02826">
    <property type="entry name" value="2-Hacid_dh_C"/>
    <property type="match status" value="1"/>
</dbReference>
<dbReference type="GO" id="GO:0051287">
    <property type="term" value="F:NAD binding"/>
    <property type="evidence" value="ECO:0007669"/>
    <property type="project" value="InterPro"/>
</dbReference>
<dbReference type="PANTHER" id="PTHR42789:SF1">
    <property type="entry name" value="D-ISOMER SPECIFIC 2-HYDROXYACID DEHYDROGENASE FAMILY PROTEIN (AFU_ORTHOLOGUE AFUA_6G10090)"/>
    <property type="match status" value="1"/>
</dbReference>
<protein>
    <recommendedName>
        <fullName evidence="5">D-isomer specific 2-hydroxyacid dehydrogenase NAD-binding domain-containing protein</fullName>
    </recommendedName>
</protein>
<dbReference type="InterPro" id="IPR006140">
    <property type="entry name" value="D-isomer_DH_NAD-bd"/>
</dbReference>
<dbReference type="EMBL" id="GL988048">
    <property type="protein sequence ID" value="EGS17062.1"/>
    <property type="molecule type" value="Genomic_DNA"/>
</dbReference>
<dbReference type="CDD" id="cd12169">
    <property type="entry name" value="PGDH_like_1"/>
    <property type="match status" value="1"/>
</dbReference>
<dbReference type="OrthoDB" id="298012at2759"/>
<evidence type="ECO:0000256" key="4">
    <source>
        <dbReference type="SAM" id="MobiDB-lite"/>
    </source>
</evidence>
<dbReference type="InterPro" id="IPR029753">
    <property type="entry name" value="D-isomer_DH_CS"/>
</dbReference>
<dbReference type="HOGENOM" id="CLU_282276_0_0_1"/>
<proteinExistence type="inferred from homology"/>
<reference evidence="6 7" key="1">
    <citation type="journal article" date="2011" name="Cell">
        <title>Insight into structure and assembly of the nuclear pore complex by utilizing the genome of a eukaryotic thermophile.</title>
        <authorList>
            <person name="Amlacher S."/>
            <person name="Sarges P."/>
            <person name="Flemming D."/>
            <person name="van Noort V."/>
            <person name="Kunze R."/>
            <person name="Devos D.P."/>
            <person name="Arumugam M."/>
            <person name="Bork P."/>
            <person name="Hurt E."/>
        </authorList>
    </citation>
    <scope>NUCLEOTIDE SEQUENCE [LARGE SCALE GENOMIC DNA]</scope>
    <source>
        <strain evidence="7">DSM 1495 / CBS 144.50 / IMI 039719</strain>
    </source>
</reference>
<feature type="region of interest" description="Disordered" evidence="4">
    <location>
        <begin position="1015"/>
        <end position="1072"/>
    </location>
</feature>
<feature type="compositionally biased region" description="Polar residues" evidence="4">
    <location>
        <begin position="530"/>
        <end position="562"/>
    </location>
</feature>
<dbReference type="SUPFAM" id="SSF51735">
    <property type="entry name" value="NAD(P)-binding Rossmann-fold domains"/>
    <property type="match status" value="1"/>
</dbReference>
<organism evidence="7">
    <name type="scientific">Chaetomium thermophilum (strain DSM 1495 / CBS 144.50 / IMI 039719)</name>
    <name type="common">Thermochaetoides thermophila</name>
    <dbReference type="NCBI Taxonomy" id="759272"/>
    <lineage>
        <taxon>Eukaryota</taxon>
        <taxon>Fungi</taxon>
        <taxon>Dikarya</taxon>
        <taxon>Ascomycota</taxon>
        <taxon>Pezizomycotina</taxon>
        <taxon>Sordariomycetes</taxon>
        <taxon>Sordariomycetidae</taxon>
        <taxon>Sordariales</taxon>
        <taxon>Chaetomiaceae</taxon>
        <taxon>Thermochaetoides</taxon>
    </lineage>
</organism>
<keyword evidence="2" id="KW-0560">Oxidoreductase</keyword>
<comment type="similarity">
    <text evidence="1">Belongs to the D-isomer specific 2-hydroxyacid dehydrogenase family.</text>
</comment>
<dbReference type="Gene3D" id="3.40.50.720">
    <property type="entry name" value="NAD(P)-binding Rossmann-like Domain"/>
    <property type="match status" value="2"/>
</dbReference>
<dbReference type="PROSITE" id="PS00671">
    <property type="entry name" value="D_2_HYDROXYACID_DH_3"/>
    <property type="match status" value="1"/>
</dbReference>
<keyword evidence="7" id="KW-1185">Reference proteome</keyword>
<feature type="region of interest" description="Disordered" evidence="4">
    <location>
        <begin position="603"/>
        <end position="637"/>
    </location>
</feature>
<sequence length="1107" mass="120838">MVPIKVAVLDDYQGISEPKFKALDPAQFEVTFFKDTLLPYNHPDTPDEVREQLVKRLEPFDVISTMRERTPFPEALINRLPNLKLLLTTGTRNLSLSLPTFQARGIPVAGAVDRQHAGSVGSVSTTEHCVAMILAAARNIAQDDLTVKNGGWQTVPAVSLKGKVFGTVGLGRLGAAVARIMSVGFGMKVIAWSENLNQEKADQKAREMGLPVEDTNGEKTFRAVSKEELFSTADVVSIHLVLSDRSRGCIKKRDLELMKKGAIFVNTSRGPLVVEEDLLEVLEQGRIRAAALDVFELEPLPANSRWRTTRWGEDGRSRVLLTPHMGYVEEATLDAWRNRDNSEVLSIVKPIDSFPLIPLTCIKKSPLFFGNFECLLFNKQGDWKCQSSENDSLVSRADPVTFSRNTGNNSSSSFTVGRSANSATPCIFGQSSNEGWDRLGSLKPGEIREPSAPAAHLFSFSASPIVSHPSSTAESNQLAIGPQAQRPLQSLTASVSSPQIAHRSQTSGGTLVIGSARRQAASTPRIIPNRVNTEAATPQLNQRRRNTNNSAGDFTSPQITNCSQTSSTTSSLVVTTFRATDTSQTSGNDRVQVSAAPLISNVQPSLSTSKSTGSTAALETSKHSQSSGSDSIQGGVTHRRSQNLNKSAAGSPATQATVRQSVVGLAPPQVTSLPDEVTQPTKAPALPKTNRQPMSLNKTAKAPATSGAPQAQQTLVNKENNGTATPQVNQLSPNNSNTWIGGFGTSQVDHRLQETNKAAGGSGAHQAIKSTAVKVEASNGESGLGRHLTQSLPNPHAAQEEARWQARKSALLGLSRICEFRGCIPQWETRSSNEGWFATVIVRSTAYMAGPYRKAEWAKIVAAERALNALGSRAFQAQKQAQRRGSTYRPSHGKPNNNLAANVQQNQKSSNPTGPSSQGNMNQSQKATHQTARPAQEQQTAHQIPHPPQQVPINQHARPAQHESPPHPTFPSSQHDNLADVQLPDYARNNPIALQAFFEGLALGARMADVIIRSSREDERSRHHERSRSRSPLQASRSDNIRRYRERTPRVSEPLRDTYRSPSESRSRRRRYRGSCLPQEFWDRYHPASSDGANGRWEHDRYPYYDD</sequence>
<feature type="region of interest" description="Disordered" evidence="4">
    <location>
        <begin position="489"/>
        <end position="571"/>
    </location>
</feature>
<keyword evidence="3" id="KW-0520">NAD</keyword>
<dbReference type="STRING" id="759272.G0SHZ2"/>
<dbReference type="GeneID" id="18261428"/>
<feature type="compositionally biased region" description="Low complexity" evidence="4">
    <location>
        <begin position="896"/>
        <end position="907"/>
    </location>
</feature>
<gene>
    <name evidence="6" type="ORF">CTHT_0073900</name>
</gene>
<evidence type="ECO:0000313" key="6">
    <source>
        <dbReference type="EMBL" id="EGS17062.1"/>
    </source>
</evidence>
<evidence type="ECO:0000256" key="1">
    <source>
        <dbReference type="ARBA" id="ARBA00005854"/>
    </source>
</evidence>
<dbReference type="KEGG" id="cthr:CTHT_0073900"/>
<dbReference type="PANTHER" id="PTHR42789">
    <property type="entry name" value="D-ISOMER SPECIFIC 2-HYDROXYACID DEHYDROGENASE FAMILY PROTEIN (AFU_ORTHOLOGUE AFUA_6G10090)"/>
    <property type="match status" value="1"/>
</dbReference>
<feature type="domain" description="D-isomer specific 2-hydroxyacid dehydrogenase NAD-binding" evidence="5">
    <location>
        <begin position="130"/>
        <end position="326"/>
    </location>
</feature>
<accession>G0SHZ2</accession>
<feature type="region of interest" description="Disordered" evidence="4">
    <location>
        <begin position="668"/>
        <end position="744"/>
    </location>
</feature>
<feature type="region of interest" description="Disordered" evidence="4">
    <location>
        <begin position="875"/>
        <end position="977"/>
    </location>
</feature>
<evidence type="ECO:0000259" key="5">
    <source>
        <dbReference type="Pfam" id="PF02826"/>
    </source>
</evidence>
<feature type="compositionally biased region" description="Polar residues" evidence="4">
    <location>
        <begin position="908"/>
        <end position="941"/>
    </location>
</feature>
<dbReference type="AlphaFoldDB" id="G0SHZ2"/>
<dbReference type="InterPro" id="IPR050857">
    <property type="entry name" value="D-2-hydroxyacid_DH"/>
</dbReference>
<evidence type="ECO:0000256" key="3">
    <source>
        <dbReference type="ARBA" id="ARBA00023027"/>
    </source>
</evidence>
<dbReference type="Proteomes" id="UP000008066">
    <property type="component" value="Unassembled WGS sequence"/>
</dbReference>
<feature type="compositionally biased region" description="Polar residues" evidence="4">
    <location>
        <begin position="489"/>
        <end position="509"/>
    </location>
</feature>
<evidence type="ECO:0000313" key="7">
    <source>
        <dbReference type="Proteomes" id="UP000008066"/>
    </source>
</evidence>
<feature type="compositionally biased region" description="Basic and acidic residues" evidence="4">
    <location>
        <begin position="1039"/>
        <end position="1066"/>
    </location>
</feature>
<dbReference type="SUPFAM" id="SSF52283">
    <property type="entry name" value="Formate/glycerate dehydrogenase catalytic domain-like"/>
    <property type="match status" value="1"/>
</dbReference>
<dbReference type="InterPro" id="IPR036291">
    <property type="entry name" value="NAD(P)-bd_dom_sf"/>
</dbReference>
<dbReference type="eggNOG" id="KOG0068">
    <property type="taxonomic scope" value="Eukaryota"/>
</dbReference>
<feature type="compositionally biased region" description="Polar residues" evidence="4">
    <location>
        <begin position="603"/>
        <end position="618"/>
    </location>
</feature>